<feature type="transmembrane region" description="Helical" evidence="2">
    <location>
        <begin position="92"/>
        <end position="116"/>
    </location>
</feature>
<feature type="compositionally biased region" description="Low complexity" evidence="1">
    <location>
        <begin position="222"/>
        <end position="233"/>
    </location>
</feature>
<comment type="caution">
    <text evidence="3">The sequence shown here is derived from an EMBL/GenBank/DDBJ whole genome shotgun (WGS) entry which is preliminary data.</text>
</comment>
<evidence type="ECO:0000256" key="1">
    <source>
        <dbReference type="SAM" id="MobiDB-lite"/>
    </source>
</evidence>
<feature type="region of interest" description="Disordered" evidence="1">
    <location>
        <begin position="134"/>
        <end position="194"/>
    </location>
</feature>
<keyword evidence="2" id="KW-0472">Membrane</keyword>
<evidence type="ECO:0008006" key="5">
    <source>
        <dbReference type="Google" id="ProtNLM"/>
    </source>
</evidence>
<evidence type="ECO:0000256" key="2">
    <source>
        <dbReference type="SAM" id="Phobius"/>
    </source>
</evidence>
<protein>
    <recommendedName>
        <fullName evidence="5">Nuclear pore complex component</fullName>
    </recommendedName>
</protein>
<feature type="transmembrane region" description="Helical" evidence="2">
    <location>
        <begin position="54"/>
        <end position="72"/>
    </location>
</feature>
<dbReference type="PANTHER" id="PTHR28003">
    <property type="entry name" value="NUCLEOPORIN POM34"/>
    <property type="match status" value="1"/>
</dbReference>
<dbReference type="GO" id="GO:0006606">
    <property type="term" value="P:protein import into nucleus"/>
    <property type="evidence" value="ECO:0007669"/>
    <property type="project" value="TreeGrafter"/>
</dbReference>
<name>A0A9W8YRL5_9PEZI</name>
<evidence type="ECO:0000313" key="3">
    <source>
        <dbReference type="EMBL" id="KAJ4388933.1"/>
    </source>
</evidence>
<dbReference type="Proteomes" id="UP001140453">
    <property type="component" value="Unassembled WGS sequence"/>
</dbReference>
<proteinExistence type="predicted"/>
<keyword evidence="2" id="KW-1133">Transmembrane helix</keyword>
<sequence length="281" mass="30067">MSGSSTALALNKQRTPLKQISGNETPVTESPGSWQHPRIDEITRRQNATVFTSDNVKTIVYNVGALVILSFIQRINADFGPKAFHGPDAKLYVWWTFFVVYMLPIWNIGIACLPLVRQKDDMSDIPLTAAQRKLLGLPPSSRPEPPNTVYSTPPRYSRTPSIAGSTGKASPSSSPLSASGSPSGSRMNGSPYSPVASPLLQKAVGYNGRRSFSQGSGSPNNTSTLGASTSGASILGASFNSSVFSEPPATPSPPGGKRISVGLNNKWLYERSRRSSNNVWP</sequence>
<dbReference type="InterPro" id="IPR012578">
    <property type="entry name" value="Nucl_pore_cmplx"/>
</dbReference>
<dbReference type="Pfam" id="PF08058">
    <property type="entry name" value="NPCC"/>
    <property type="match status" value="1"/>
</dbReference>
<feature type="region of interest" description="Disordered" evidence="1">
    <location>
        <begin position="208"/>
        <end position="261"/>
    </location>
</feature>
<organism evidence="3 4">
    <name type="scientific">Gnomoniopsis smithogilvyi</name>
    <dbReference type="NCBI Taxonomy" id="1191159"/>
    <lineage>
        <taxon>Eukaryota</taxon>
        <taxon>Fungi</taxon>
        <taxon>Dikarya</taxon>
        <taxon>Ascomycota</taxon>
        <taxon>Pezizomycotina</taxon>
        <taxon>Sordariomycetes</taxon>
        <taxon>Sordariomycetidae</taxon>
        <taxon>Diaporthales</taxon>
        <taxon>Gnomoniaceae</taxon>
        <taxon>Gnomoniopsis</taxon>
    </lineage>
</organism>
<dbReference type="EMBL" id="JAPEVB010000004">
    <property type="protein sequence ID" value="KAJ4388933.1"/>
    <property type="molecule type" value="Genomic_DNA"/>
</dbReference>
<evidence type="ECO:0000313" key="4">
    <source>
        <dbReference type="Proteomes" id="UP001140453"/>
    </source>
</evidence>
<dbReference type="GO" id="GO:0005640">
    <property type="term" value="C:nuclear outer membrane"/>
    <property type="evidence" value="ECO:0007669"/>
    <property type="project" value="TreeGrafter"/>
</dbReference>
<keyword evidence="2" id="KW-0812">Transmembrane</keyword>
<keyword evidence="4" id="KW-1185">Reference proteome</keyword>
<dbReference type="GO" id="GO:0030474">
    <property type="term" value="P:spindle pole body duplication"/>
    <property type="evidence" value="ECO:0007669"/>
    <property type="project" value="TreeGrafter"/>
</dbReference>
<gene>
    <name evidence="3" type="ORF">N0V93_006395</name>
</gene>
<feature type="compositionally biased region" description="Polar residues" evidence="1">
    <location>
        <begin position="210"/>
        <end position="221"/>
    </location>
</feature>
<dbReference type="OrthoDB" id="429932at2759"/>
<dbReference type="GO" id="GO:0070762">
    <property type="term" value="C:nuclear pore transmembrane ring"/>
    <property type="evidence" value="ECO:0007669"/>
    <property type="project" value="TreeGrafter"/>
</dbReference>
<accession>A0A9W8YRL5</accession>
<reference evidence="3" key="1">
    <citation type="submission" date="2022-10" db="EMBL/GenBank/DDBJ databases">
        <title>Tapping the CABI collections for fungal endophytes: first genome assemblies for Collariella, Neodidymelliopsis, Ascochyta clinopodiicola, Didymella pomorum, Didymosphaeria variabile, Neocosmospora piperis and Neocucurbitaria cava.</title>
        <authorList>
            <person name="Hill R."/>
        </authorList>
    </citation>
    <scope>NUCLEOTIDE SEQUENCE</scope>
    <source>
        <strain evidence="3">IMI 355082</strain>
    </source>
</reference>
<feature type="compositionally biased region" description="Low complexity" evidence="1">
    <location>
        <begin position="163"/>
        <end position="185"/>
    </location>
</feature>
<dbReference type="AlphaFoldDB" id="A0A9W8YRL5"/>
<dbReference type="PANTHER" id="PTHR28003:SF1">
    <property type="entry name" value="NUCLEOPORIN POM34"/>
    <property type="match status" value="1"/>
</dbReference>